<name>A0A7G9RG36_9ACTN</name>
<reference evidence="5 6" key="1">
    <citation type="submission" date="2020-08" db="EMBL/GenBank/DDBJ databases">
        <title>Genome sequence of Nocardioides mesophilus KACC 16243T.</title>
        <authorList>
            <person name="Hyun D.-W."/>
            <person name="Bae J.-W."/>
        </authorList>
    </citation>
    <scope>NUCLEOTIDE SEQUENCE [LARGE SCALE GENOMIC DNA]</scope>
    <source>
        <strain evidence="5 6">KACC 16243</strain>
    </source>
</reference>
<dbReference type="Gene3D" id="2.40.50.90">
    <property type="match status" value="1"/>
</dbReference>
<dbReference type="InterPro" id="IPR002071">
    <property type="entry name" value="Thermonucl_AS"/>
</dbReference>
<dbReference type="SMART" id="SM00318">
    <property type="entry name" value="SNc"/>
    <property type="match status" value="1"/>
</dbReference>
<keyword evidence="3" id="KW-0378">Hydrolase</keyword>
<evidence type="ECO:0000313" key="6">
    <source>
        <dbReference type="Proteomes" id="UP000515947"/>
    </source>
</evidence>
<evidence type="ECO:0000256" key="2">
    <source>
        <dbReference type="ARBA" id="ARBA00022759"/>
    </source>
</evidence>
<dbReference type="RefSeq" id="WP_187580401.1">
    <property type="nucleotide sequence ID" value="NZ_CP060713.1"/>
</dbReference>
<dbReference type="InterPro" id="IPR035437">
    <property type="entry name" value="SNase_OB-fold_sf"/>
</dbReference>
<gene>
    <name evidence="5" type="ORF">H9L09_09780</name>
</gene>
<evidence type="ECO:0000259" key="4">
    <source>
        <dbReference type="PROSITE" id="PS50830"/>
    </source>
</evidence>
<proteinExistence type="predicted"/>
<dbReference type="PANTHER" id="PTHR12302:SF3">
    <property type="entry name" value="SERINE_THREONINE-PROTEIN KINASE 31"/>
    <property type="match status" value="1"/>
</dbReference>
<dbReference type="GO" id="GO:0016787">
    <property type="term" value="F:hydrolase activity"/>
    <property type="evidence" value="ECO:0007669"/>
    <property type="project" value="UniProtKB-KW"/>
</dbReference>
<dbReference type="GO" id="GO:0004519">
    <property type="term" value="F:endonuclease activity"/>
    <property type="evidence" value="ECO:0007669"/>
    <property type="project" value="UniProtKB-KW"/>
</dbReference>
<evidence type="ECO:0000256" key="3">
    <source>
        <dbReference type="ARBA" id="ARBA00022801"/>
    </source>
</evidence>
<dbReference type="Proteomes" id="UP000515947">
    <property type="component" value="Chromosome"/>
</dbReference>
<dbReference type="Pfam" id="PF00565">
    <property type="entry name" value="SNase"/>
    <property type="match status" value="1"/>
</dbReference>
<dbReference type="PANTHER" id="PTHR12302">
    <property type="entry name" value="EBNA2 BINDING PROTEIN P100"/>
    <property type="match status" value="1"/>
</dbReference>
<feature type="domain" description="TNase-like" evidence="4">
    <location>
        <begin position="50"/>
        <end position="179"/>
    </location>
</feature>
<keyword evidence="2" id="KW-0255">Endonuclease</keyword>
<dbReference type="EMBL" id="CP060713">
    <property type="protein sequence ID" value="QNN54561.1"/>
    <property type="molecule type" value="Genomic_DNA"/>
</dbReference>
<dbReference type="KEGG" id="nmes:H9L09_09780"/>
<evidence type="ECO:0000256" key="1">
    <source>
        <dbReference type="ARBA" id="ARBA00022722"/>
    </source>
</evidence>
<evidence type="ECO:0000313" key="5">
    <source>
        <dbReference type="EMBL" id="QNN54561.1"/>
    </source>
</evidence>
<dbReference type="InterPro" id="IPR016071">
    <property type="entry name" value="Staphylococal_nuclease_OB-fold"/>
</dbReference>
<organism evidence="5 6">
    <name type="scientific">Nocardioides mesophilus</name>
    <dbReference type="NCBI Taxonomy" id="433659"/>
    <lineage>
        <taxon>Bacteria</taxon>
        <taxon>Bacillati</taxon>
        <taxon>Actinomycetota</taxon>
        <taxon>Actinomycetes</taxon>
        <taxon>Propionibacteriales</taxon>
        <taxon>Nocardioidaceae</taxon>
        <taxon>Nocardioides</taxon>
    </lineage>
</organism>
<dbReference type="GO" id="GO:0003676">
    <property type="term" value="F:nucleic acid binding"/>
    <property type="evidence" value="ECO:0007669"/>
    <property type="project" value="InterPro"/>
</dbReference>
<keyword evidence="6" id="KW-1185">Reference proteome</keyword>
<dbReference type="SUPFAM" id="SSF50199">
    <property type="entry name" value="Staphylococcal nuclease"/>
    <property type="match status" value="1"/>
</dbReference>
<accession>A0A7G9RG36</accession>
<dbReference type="PROSITE" id="PS01123">
    <property type="entry name" value="TNASE_1"/>
    <property type="match status" value="1"/>
</dbReference>
<dbReference type="PROSITE" id="PS50830">
    <property type="entry name" value="TNASE_3"/>
    <property type="match status" value="1"/>
</dbReference>
<protein>
    <submittedName>
        <fullName evidence="5">Thermonuclease family protein</fullName>
    </submittedName>
</protein>
<dbReference type="AlphaFoldDB" id="A0A7G9RG36"/>
<sequence>MVDAASVRRRGSVTLCLVVALAWGGCTFGSGSADHGDGGADGHADGRLHRVVRVVDGDTVHVDWRGEDTTVRIIGIDTPESVSPSTPDECWGSRATRAAEGLLEGRRVAVVLDPSQGRRDVYGRLLAYLDIEGGQDFGEAMIRAGDAVEYTYDDPYARQAGYRSAERAARAADRGLWGACGGPDRPLKGP</sequence>
<keyword evidence="1" id="KW-0540">Nuclease</keyword>